<reference evidence="1" key="1">
    <citation type="submission" date="2020-04" db="EMBL/GenBank/DDBJ databases">
        <authorList>
            <person name="Chiriac C."/>
            <person name="Salcher M."/>
            <person name="Ghai R."/>
            <person name="Kavagutti S V."/>
        </authorList>
    </citation>
    <scope>NUCLEOTIDE SEQUENCE</scope>
</reference>
<proteinExistence type="predicted"/>
<protein>
    <submittedName>
        <fullName evidence="1">Uncharacterized protein</fullName>
    </submittedName>
</protein>
<accession>A0A6J5M7P9</accession>
<gene>
    <name evidence="1" type="ORF">UFOVP451_42</name>
</gene>
<organism evidence="1">
    <name type="scientific">uncultured Caudovirales phage</name>
    <dbReference type="NCBI Taxonomy" id="2100421"/>
    <lineage>
        <taxon>Viruses</taxon>
        <taxon>Duplodnaviria</taxon>
        <taxon>Heunggongvirae</taxon>
        <taxon>Uroviricota</taxon>
        <taxon>Caudoviricetes</taxon>
        <taxon>Peduoviridae</taxon>
        <taxon>Maltschvirus</taxon>
        <taxon>Maltschvirus maltsch</taxon>
    </lineage>
</organism>
<name>A0A6J5M7P9_9CAUD</name>
<dbReference type="EMBL" id="LR796409">
    <property type="protein sequence ID" value="CAB4142714.1"/>
    <property type="molecule type" value="Genomic_DNA"/>
</dbReference>
<sequence length="127" mass="14151">MTTKKQQKIDDRNNAIEGLRELLATQPAKNIRGLVTSVSASGMSRRIKFFTIDMNAREYNRETGAYFNAPRIVEITHLVARAVGYSFNDNGARVDGCGSNMIFEAINNACYAVYGESCYDAKVAYSY</sequence>
<evidence type="ECO:0000313" key="1">
    <source>
        <dbReference type="EMBL" id="CAB4142714.1"/>
    </source>
</evidence>